<feature type="transmembrane region" description="Helical" evidence="1">
    <location>
        <begin position="77"/>
        <end position="99"/>
    </location>
</feature>
<feature type="transmembrane region" description="Helical" evidence="1">
    <location>
        <begin position="32"/>
        <end position="51"/>
    </location>
</feature>
<organism evidence="2 3">
    <name type="scientific">Candidatus Scatomorpha merdipullorum</name>
    <dbReference type="NCBI Taxonomy" id="2840927"/>
    <lineage>
        <taxon>Bacteria</taxon>
        <taxon>Bacillati</taxon>
        <taxon>Bacillota</taxon>
        <taxon>Clostridia</taxon>
        <taxon>Eubacteriales</taxon>
        <taxon>Candidatus Scatomorpha</taxon>
    </lineage>
</organism>
<dbReference type="Pfam" id="PF09946">
    <property type="entry name" value="DUF2178"/>
    <property type="match status" value="1"/>
</dbReference>
<reference evidence="2" key="1">
    <citation type="submission" date="2020-10" db="EMBL/GenBank/DDBJ databases">
        <authorList>
            <person name="Gilroy R."/>
        </authorList>
    </citation>
    <scope>NUCLEOTIDE SEQUENCE</scope>
    <source>
        <strain evidence="2">ChiHjej10B9-9673</strain>
    </source>
</reference>
<dbReference type="InterPro" id="IPR019235">
    <property type="entry name" value="DUF2178_TM"/>
</dbReference>
<keyword evidence="1" id="KW-0472">Membrane</keyword>
<sequence>MKRTKLWYLGYAACAALLLLIAFADFPKGVDVGLACAFGALFGVSYAELWYAKQVKKDESFEIEVEDERNVQIKYRAGYLACGIDMALFGLATVIFIILDYTLPAVITGVMLAVQPLILILASNAIGKRI</sequence>
<reference evidence="2" key="2">
    <citation type="journal article" date="2021" name="PeerJ">
        <title>Extensive microbial diversity within the chicken gut microbiome revealed by metagenomics and culture.</title>
        <authorList>
            <person name="Gilroy R."/>
            <person name="Ravi A."/>
            <person name="Getino M."/>
            <person name="Pursley I."/>
            <person name="Horton D.L."/>
            <person name="Alikhan N.F."/>
            <person name="Baker D."/>
            <person name="Gharbi K."/>
            <person name="Hall N."/>
            <person name="Watson M."/>
            <person name="Adriaenssens E.M."/>
            <person name="Foster-Nyarko E."/>
            <person name="Jarju S."/>
            <person name="Secka A."/>
            <person name="Antonio M."/>
            <person name="Oren A."/>
            <person name="Chaudhuri R.R."/>
            <person name="La Ragione R."/>
            <person name="Hildebrand F."/>
            <person name="Pallen M.J."/>
        </authorList>
    </citation>
    <scope>NUCLEOTIDE SEQUENCE</scope>
    <source>
        <strain evidence="2">ChiHjej10B9-9673</strain>
    </source>
</reference>
<protein>
    <submittedName>
        <fullName evidence="2">DUF2178 domain-containing protein</fullName>
    </submittedName>
</protein>
<evidence type="ECO:0000313" key="2">
    <source>
        <dbReference type="EMBL" id="HIS67302.1"/>
    </source>
</evidence>
<keyword evidence="1" id="KW-1133">Transmembrane helix</keyword>
<keyword evidence="1" id="KW-0812">Transmembrane</keyword>
<dbReference type="AlphaFoldDB" id="A0A9D1FDZ6"/>
<name>A0A9D1FDZ6_9FIRM</name>
<dbReference type="Proteomes" id="UP000824001">
    <property type="component" value="Unassembled WGS sequence"/>
</dbReference>
<dbReference type="EMBL" id="DVJK01000197">
    <property type="protein sequence ID" value="HIS67302.1"/>
    <property type="molecule type" value="Genomic_DNA"/>
</dbReference>
<feature type="transmembrane region" description="Helical" evidence="1">
    <location>
        <begin position="7"/>
        <end position="26"/>
    </location>
</feature>
<evidence type="ECO:0000313" key="3">
    <source>
        <dbReference type="Proteomes" id="UP000824001"/>
    </source>
</evidence>
<accession>A0A9D1FDZ6</accession>
<feature type="transmembrane region" description="Helical" evidence="1">
    <location>
        <begin position="105"/>
        <end position="126"/>
    </location>
</feature>
<proteinExistence type="predicted"/>
<comment type="caution">
    <text evidence="2">The sequence shown here is derived from an EMBL/GenBank/DDBJ whole genome shotgun (WGS) entry which is preliminary data.</text>
</comment>
<evidence type="ECO:0000256" key="1">
    <source>
        <dbReference type="SAM" id="Phobius"/>
    </source>
</evidence>
<gene>
    <name evidence="2" type="ORF">IAC18_07030</name>
</gene>